<comment type="subcellular location">
    <subcellularLocation>
        <location evidence="1">Membrane</location>
        <topology evidence="1">Multi-pass membrane protein</topology>
    </subcellularLocation>
</comment>
<evidence type="ECO:0000313" key="9">
    <source>
        <dbReference type="EMBL" id="CAH2284135.1"/>
    </source>
</evidence>
<proteinExistence type="predicted"/>
<evidence type="ECO:0000256" key="5">
    <source>
        <dbReference type="PROSITE-ProRule" id="PRU00581"/>
    </source>
</evidence>
<dbReference type="PANTHER" id="PTHR22776:SF98">
    <property type="entry name" value="MARVEL DOMAIN-CONTAINING PROTEIN"/>
    <property type="match status" value="1"/>
</dbReference>
<reference evidence="9" key="1">
    <citation type="submission" date="2022-03" db="EMBL/GenBank/DDBJ databases">
        <authorList>
            <person name="Alioto T."/>
            <person name="Alioto T."/>
            <person name="Gomez Garrido J."/>
        </authorList>
    </citation>
    <scope>NUCLEOTIDE SEQUENCE</scope>
</reference>
<dbReference type="InterPro" id="IPR050578">
    <property type="entry name" value="MARVEL-CKLF_proteins"/>
</dbReference>
<keyword evidence="3 7" id="KW-1133">Transmembrane helix</keyword>
<dbReference type="Proteomes" id="UP001295444">
    <property type="component" value="Chromosome 04"/>
</dbReference>
<feature type="transmembrane region" description="Helical" evidence="7">
    <location>
        <begin position="172"/>
        <end position="192"/>
    </location>
</feature>
<keyword evidence="4 5" id="KW-0472">Membrane</keyword>
<feature type="compositionally biased region" description="Polar residues" evidence="6">
    <location>
        <begin position="65"/>
        <end position="81"/>
    </location>
</feature>
<dbReference type="PANTHER" id="PTHR22776">
    <property type="entry name" value="MARVEL-CONTAINING POTENTIAL LIPID RAFT-ASSOCIATED PROTEIN"/>
    <property type="match status" value="1"/>
</dbReference>
<dbReference type="GO" id="GO:0019911">
    <property type="term" value="F:structural constituent of myelin sheath"/>
    <property type="evidence" value="ECO:0007669"/>
    <property type="project" value="TreeGrafter"/>
</dbReference>
<feature type="domain" description="MARVEL" evidence="8">
    <location>
        <begin position="98"/>
        <end position="288"/>
    </location>
</feature>
<organism evidence="9 10">
    <name type="scientific">Pelobates cultripes</name>
    <name type="common">Western spadefoot toad</name>
    <dbReference type="NCBI Taxonomy" id="61616"/>
    <lineage>
        <taxon>Eukaryota</taxon>
        <taxon>Metazoa</taxon>
        <taxon>Chordata</taxon>
        <taxon>Craniata</taxon>
        <taxon>Vertebrata</taxon>
        <taxon>Euteleostomi</taxon>
        <taxon>Amphibia</taxon>
        <taxon>Batrachia</taxon>
        <taxon>Anura</taxon>
        <taxon>Pelobatoidea</taxon>
        <taxon>Pelobatidae</taxon>
        <taxon>Pelobates</taxon>
    </lineage>
</organism>
<protein>
    <submittedName>
        <fullName evidence="9">MARVEL domain-containing 3-like</fullName>
    </submittedName>
</protein>
<feature type="compositionally biased region" description="Basic and acidic residues" evidence="6">
    <location>
        <begin position="22"/>
        <end position="49"/>
    </location>
</feature>
<sequence length="330" mass="37532">MSRSERRVHSENVPSSQGTSYDRPRRDRQGYRDKESTRDRPYREREQNRSHTSNGRESLNEPAWNKSSRPPTSHSYHQSPPSERAKIEKHSFSDKCSRFCSRRGVLQFAEITSGVLVLICVVSSYAVLMGYTSGAGFNVFSIDSAYSPFQGTELQQVRDMDMQYTQLRAPGVYGGVGFSLLVCALTLVFLIVGSKPLYSVSLRILFAEMIFEILAFVGYITAVGLYLYFVKQVNTTDICKTRERLYAGRGYTWMNCEIQGGDAGVSLFGVIAACLYLPSAILCWLHIRTVREFRKLHPHCRYKSQLHSQNEPNITKDNLEMTQFHPSTLV</sequence>
<dbReference type="EMBL" id="OW240915">
    <property type="protein sequence ID" value="CAH2284135.1"/>
    <property type="molecule type" value="Genomic_DNA"/>
</dbReference>
<evidence type="ECO:0000256" key="6">
    <source>
        <dbReference type="SAM" id="MobiDB-lite"/>
    </source>
</evidence>
<feature type="compositionally biased region" description="Basic and acidic residues" evidence="6">
    <location>
        <begin position="1"/>
        <end position="10"/>
    </location>
</feature>
<evidence type="ECO:0000256" key="2">
    <source>
        <dbReference type="ARBA" id="ARBA00022692"/>
    </source>
</evidence>
<evidence type="ECO:0000256" key="7">
    <source>
        <dbReference type="SAM" id="Phobius"/>
    </source>
</evidence>
<feature type="transmembrane region" description="Helical" evidence="7">
    <location>
        <begin position="204"/>
        <end position="229"/>
    </location>
</feature>
<name>A0AAD1W4B1_PELCU</name>
<gene>
    <name evidence="9" type="ORF">PECUL_23A022514</name>
</gene>
<dbReference type="AlphaFoldDB" id="A0AAD1W4B1"/>
<feature type="region of interest" description="Disordered" evidence="6">
    <location>
        <begin position="1"/>
        <end position="88"/>
    </location>
</feature>
<keyword evidence="10" id="KW-1185">Reference proteome</keyword>
<evidence type="ECO:0000256" key="3">
    <source>
        <dbReference type="ARBA" id="ARBA00022989"/>
    </source>
</evidence>
<evidence type="ECO:0000256" key="1">
    <source>
        <dbReference type="ARBA" id="ARBA00004141"/>
    </source>
</evidence>
<dbReference type="PROSITE" id="PS51225">
    <property type="entry name" value="MARVEL"/>
    <property type="match status" value="1"/>
</dbReference>
<evidence type="ECO:0000259" key="8">
    <source>
        <dbReference type="PROSITE" id="PS51225"/>
    </source>
</evidence>
<accession>A0AAD1W4B1</accession>
<feature type="transmembrane region" description="Helical" evidence="7">
    <location>
        <begin position="263"/>
        <end position="287"/>
    </location>
</feature>
<feature type="transmembrane region" description="Helical" evidence="7">
    <location>
        <begin position="105"/>
        <end position="128"/>
    </location>
</feature>
<keyword evidence="2 5" id="KW-0812">Transmembrane</keyword>
<evidence type="ECO:0000313" key="10">
    <source>
        <dbReference type="Proteomes" id="UP001295444"/>
    </source>
</evidence>
<dbReference type="GO" id="GO:0016020">
    <property type="term" value="C:membrane"/>
    <property type="evidence" value="ECO:0007669"/>
    <property type="project" value="UniProtKB-SubCell"/>
</dbReference>
<evidence type="ECO:0000256" key="4">
    <source>
        <dbReference type="ARBA" id="ARBA00023136"/>
    </source>
</evidence>
<dbReference type="InterPro" id="IPR008253">
    <property type="entry name" value="Marvel"/>
</dbReference>
<dbReference type="GO" id="GO:0042552">
    <property type="term" value="P:myelination"/>
    <property type="evidence" value="ECO:0007669"/>
    <property type="project" value="TreeGrafter"/>
</dbReference>